<gene>
    <name evidence="5" type="ORF">MNBD_ALPHA03-1291</name>
</gene>
<dbReference type="InterPro" id="IPR000531">
    <property type="entry name" value="Beta-barrel_TonB"/>
</dbReference>
<sequence>GVTSVDNFLSSEAGDFPRQFVFIEDFDAYFKAIGDLNGVPNWQVPVLTPRASSVTKEEVYGAYIQANIRTEIGDMPFSGNIGVRIARTSTSASGFSQSIQDVVRATANPAATALITTFNTEAAVTIDNSYWNVLPSLNFVLEMRDDLFLRFAAAQTITRPTISDLSVAESFQTSNIETFSVTSGNPLLTPYKVNQVDIGLEYYGESGDTLSATFFYKGINTFISEATVLEDSGFTLPFTGSLEQARTSQQNRDGGRVLGLELAATHYLDYISALEGFGIQANYTYANASDDNAPQVVLPLVTAASLAVEGFAKHTFNLIGFYDKGPLQLRLAYNWRDTFLLSRQGARSFGLPEHSSSFGQLDFSASYNITDNLVATVEGINITNQRLLRFEDIRERVSLIQYTGRRIRVGVRASF</sequence>
<dbReference type="PANTHER" id="PTHR40980:SF3">
    <property type="entry name" value="TONB-DEPENDENT RECEPTOR-LIKE BETA-BARREL DOMAIN-CONTAINING PROTEIN"/>
    <property type="match status" value="1"/>
</dbReference>
<comment type="subcellular location">
    <subcellularLocation>
        <location evidence="1">Cell outer membrane</location>
    </subcellularLocation>
</comment>
<keyword evidence="3" id="KW-0998">Cell outer membrane</keyword>
<feature type="non-terminal residue" evidence="5">
    <location>
        <position position="1"/>
    </location>
</feature>
<dbReference type="SUPFAM" id="SSF56935">
    <property type="entry name" value="Porins"/>
    <property type="match status" value="1"/>
</dbReference>
<feature type="domain" description="TonB-dependent receptor-like beta-barrel" evidence="4">
    <location>
        <begin position="33"/>
        <end position="382"/>
    </location>
</feature>
<dbReference type="Pfam" id="PF00593">
    <property type="entry name" value="TonB_dep_Rec_b-barrel"/>
    <property type="match status" value="1"/>
</dbReference>
<dbReference type="Gene3D" id="2.40.170.20">
    <property type="entry name" value="TonB-dependent receptor, beta-barrel domain"/>
    <property type="match status" value="1"/>
</dbReference>
<protein>
    <submittedName>
        <fullName evidence="5">N-acetylglucosamine-regulated TonB-dependent outer membrane receptor</fullName>
    </submittedName>
</protein>
<evidence type="ECO:0000256" key="3">
    <source>
        <dbReference type="ARBA" id="ARBA00023237"/>
    </source>
</evidence>
<organism evidence="5">
    <name type="scientific">hydrothermal vent metagenome</name>
    <dbReference type="NCBI Taxonomy" id="652676"/>
    <lineage>
        <taxon>unclassified sequences</taxon>
        <taxon>metagenomes</taxon>
        <taxon>ecological metagenomes</taxon>
    </lineage>
</organism>
<dbReference type="EMBL" id="UOFW01000021">
    <property type="protein sequence ID" value="VAX02689.1"/>
    <property type="molecule type" value="Genomic_DNA"/>
</dbReference>
<keyword evidence="2" id="KW-0472">Membrane</keyword>
<name>A0A3B1AAD5_9ZZZZ</name>
<keyword evidence="5" id="KW-0675">Receptor</keyword>
<dbReference type="AlphaFoldDB" id="A0A3B1AAD5"/>
<dbReference type="GO" id="GO:0009279">
    <property type="term" value="C:cell outer membrane"/>
    <property type="evidence" value="ECO:0007669"/>
    <property type="project" value="UniProtKB-SubCell"/>
</dbReference>
<evidence type="ECO:0000256" key="1">
    <source>
        <dbReference type="ARBA" id="ARBA00004442"/>
    </source>
</evidence>
<proteinExistence type="predicted"/>
<dbReference type="InterPro" id="IPR036942">
    <property type="entry name" value="Beta-barrel_TonB_sf"/>
</dbReference>
<reference evidence="5" key="1">
    <citation type="submission" date="2018-06" db="EMBL/GenBank/DDBJ databases">
        <authorList>
            <person name="Zhirakovskaya E."/>
        </authorList>
    </citation>
    <scope>NUCLEOTIDE SEQUENCE</scope>
</reference>
<evidence type="ECO:0000256" key="2">
    <source>
        <dbReference type="ARBA" id="ARBA00023136"/>
    </source>
</evidence>
<evidence type="ECO:0000313" key="5">
    <source>
        <dbReference type="EMBL" id="VAX02689.1"/>
    </source>
</evidence>
<accession>A0A3B1AAD5</accession>
<evidence type="ECO:0000259" key="4">
    <source>
        <dbReference type="Pfam" id="PF00593"/>
    </source>
</evidence>
<dbReference type="PANTHER" id="PTHR40980">
    <property type="entry name" value="PLUG DOMAIN-CONTAINING PROTEIN"/>
    <property type="match status" value="1"/>
</dbReference>